<proteinExistence type="predicted"/>
<organism evidence="1 2">
    <name type="scientific">Arthrobacter silviterrae</name>
    <dbReference type="NCBI Taxonomy" id="2026658"/>
    <lineage>
        <taxon>Bacteria</taxon>
        <taxon>Bacillati</taxon>
        <taxon>Actinomycetota</taxon>
        <taxon>Actinomycetes</taxon>
        <taxon>Micrococcales</taxon>
        <taxon>Micrococcaceae</taxon>
        <taxon>Arthrobacter</taxon>
    </lineage>
</organism>
<keyword evidence="2" id="KW-1185">Reference proteome</keyword>
<dbReference type="Proteomes" id="UP000479226">
    <property type="component" value="Unassembled WGS sequence"/>
</dbReference>
<evidence type="ECO:0008006" key="3">
    <source>
        <dbReference type="Google" id="ProtNLM"/>
    </source>
</evidence>
<dbReference type="EMBL" id="JAAKZI010000028">
    <property type="protein sequence ID" value="NGN84696.1"/>
    <property type="molecule type" value="Genomic_DNA"/>
</dbReference>
<reference evidence="1 2" key="1">
    <citation type="submission" date="2020-02" db="EMBL/GenBank/DDBJ databases">
        <title>Genome sequence of the type strain DSM 27180 of Arthrobacter silviterrae.</title>
        <authorList>
            <person name="Gao J."/>
            <person name="Sun J."/>
        </authorList>
    </citation>
    <scope>NUCLEOTIDE SEQUENCE [LARGE SCALE GENOMIC DNA]</scope>
    <source>
        <strain evidence="1 2">DSM 27180</strain>
    </source>
</reference>
<name>A0ABX0DG15_9MICC</name>
<protein>
    <recommendedName>
        <fullName evidence="3">ArsR family transcriptional regulator</fullName>
    </recommendedName>
</protein>
<comment type="caution">
    <text evidence="1">The sequence shown here is derived from an EMBL/GenBank/DDBJ whole genome shotgun (WGS) entry which is preliminary data.</text>
</comment>
<accession>A0ABX0DG15</accession>
<sequence>MPEICAALDLKPGRVRHKLWVLRRDGYVSITDPSAAGVHPCYMADRSRVERGLSELLADFGAEPP</sequence>
<evidence type="ECO:0000313" key="1">
    <source>
        <dbReference type="EMBL" id="NGN84696.1"/>
    </source>
</evidence>
<gene>
    <name evidence="1" type="ORF">G6N77_14710</name>
</gene>
<evidence type="ECO:0000313" key="2">
    <source>
        <dbReference type="Proteomes" id="UP000479226"/>
    </source>
</evidence>